<dbReference type="InterPro" id="IPR037448">
    <property type="entry name" value="Zig-8"/>
</dbReference>
<feature type="domain" description="Ig-like" evidence="1">
    <location>
        <begin position="154"/>
        <end position="242"/>
    </location>
</feature>
<dbReference type="GO" id="GO:0050808">
    <property type="term" value="P:synapse organization"/>
    <property type="evidence" value="ECO:0007669"/>
    <property type="project" value="TreeGrafter"/>
</dbReference>
<dbReference type="InterPro" id="IPR007110">
    <property type="entry name" value="Ig-like_dom"/>
</dbReference>
<evidence type="ECO:0000313" key="3">
    <source>
        <dbReference type="Proteomes" id="UP000596742"/>
    </source>
</evidence>
<keyword evidence="3" id="KW-1185">Reference proteome</keyword>
<dbReference type="SMART" id="SM00409">
    <property type="entry name" value="IG"/>
    <property type="match status" value="2"/>
</dbReference>
<feature type="domain" description="Ig-like" evidence="1">
    <location>
        <begin position="50"/>
        <end position="143"/>
    </location>
</feature>
<dbReference type="Pfam" id="PF13927">
    <property type="entry name" value="Ig_3"/>
    <property type="match status" value="1"/>
</dbReference>
<dbReference type="InterPro" id="IPR003599">
    <property type="entry name" value="Ig_sub"/>
</dbReference>
<dbReference type="OrthoDB" id="190835at2759"/>
<dbReference type="SUPFAM" id="SSF48726">
    <property type="entry name" value="Immunoglobulin"/>
    <property type="match status" value="2"/>
</dbReference>
<dbReference type="PANTHER" id="PTHR23279">
    <property type="entry name" value="DEFECTIVE PROBOSCIS EXTENSION RESPONSE DPR -RELATED"/>
    <property type="match status" value="1"/>
</dbReference>
<protein>
    <recommendedName>
        <fullName evidence="1">Ig-like domain-containing protein</fullName>
    </recommendedName>
</protein>
<dbReference type="InterPro" id="IPR013783">
    <property type="entry name" value="Ig-like_fold"/>
</dbReference>
<dbReference type="AlphaFoldDB" id="A0A8B6F8E4"/>
<gene>
    <name evidence="2" type="ORF">MGAL_10B012422</name>
</gene>
<comment type="caution">
    <text evidence="2">The sequence shown here is derived from an EMBL/GenBank/DDBJ whole genome shotgun (WGS) entry which is preliminary data.</text>
</comment>
<name>A0A8B6F8E4_MYTGA</name>
<dbReference type="GO" id="GO:0032589">
    <property type="term" value="C:neuron projection membrane"/>
    <property type="evidence" value="ECO:0007669"/>
    <property type="project" value="TreeGrafter"/>
</dbReference>
<evidence type="ECO:0000313" key="2">
    <source>
        <dbReference type="EMBL" id="VDI46154.1"/>
    </source>
</evidence>
<dbReference type="PANTHER" id="PTHR23279:SF36">
    <property type="entry name" value="DEFECTIVE PROBOSCIS EXTENSION RESPONSE 9, ISOFORM A"/>
    <property type="match status" value="1"/>
</dbReference>
<dbReference type="EMBL" id="UYJE01006454">
    <property type="protein sequence ID" value="VDI46154.1"/>
    <property type="molecule type" value="Genomic_DNA"/>
</dbReference>
<dbReference type="PROSITE" id="PS50835">
    <property type="entry name" value="IG_LIKE"/>
    <property type="match status" value="2"/>
</dbReference>
<dbReference type="Gene3D" id="2.60.40.10">
    <property type="entry name" value="Immunoglobulins"/>
    <property type="match status" value="2"/>
</dbReference>
<reference evidence="2" key="1">
    <citation type="submission" date="2018-11" db="EMBL/GenBank/DDBJ databases">
        <authorList>
            <person name="Alioto T."/>
            <person name="Alioto T."/>
        </authorList>
    </citation>
    <scope>NUCLEOTIDE SEQUENCE</scope>
</reference>
<dbReference type="Proteomes" id="UP000596742">
    <property type="component" value="Unassembled WGS sequence"/>
</dbReference>
<dbReference type="InterPro" id="IPR013106">
    <property type="entry name" value="Ig_V-set"/>
</dbReference>
<accession>A0A8B6F8E4</accession>
<dbReference type="Pfam" id="PF07686">
    <property type="entry name" value="V-set"/>
    <property type="match status" value="1"/>
</dbReference>
<dbReference type="SMART" id="SM00408">
    <property type="entry name" value="IGc2"/>
    <property type="match status" value="2"/>
</dbReference>
<proteinExistence type="predicted"/>
<sequence>MCRCKKNYSICHFLCNFWNWIIWTLLLGYTEGYDPRGRHRNGEKLVPIQPSFAPSEQNFTVFEGHTAVLTCVVENLGTKTVVWRKMSDMNPLTVGKMTYVSDSRVQIHHIIHRNNWNLHIRDAKDSDSGTYECQISTKDRNLRRTVHLQVLERPQIQPEPSGITITGNFHVEIGDTLHMICNATDATTPLEDIAWFKDGDHLEKNTRATIYIAVSPKGKSIKSDLYIDKVEMADSGYYLCRAGALTSHEHAQVLNTAGNKDKRGTLVDTSLGYREGLDKKNASASIHGKAVLFIAFFVELLKHIFS</sequence>
<evidence type="ECO:0000259" key="1">
    <source>
        <dbReference type="PROSITE" id="PS50835"/>
    </source>
</evidence>
<organism evidence="2 3">
    <name type="scientific">Mytilus galloprovincialis</name>
    <name type="common">Mediterranean mussel</name>
    <dbReference type="NCBI Taxonomy" id="29158"/>
    <lineage>
        <taxon>Eukaryota</taxon>
        <taxon>Metazoa</taxon>
        <taxon>Spiralia</taxon>
        <taxon>Lophotrochozoa</taxon>
        <taxon>Mollusca</taxon>
        <taxon>Bivalvia</taxon>
        <taxon>Autobranchia</taxon>
        <taxon>Pteriomorphia</taxon>
        <taxon>Mytilida</taxon>
        <taxon>Mytiloidea</taxon>
        <taxon>Mytilidae</taxon>
        <taxon>Mytilinae</taxon>
        <taxon>Mytilus</taxon>
    </lineage>
</organism>
<dbReference type="InterPro" id="IPR003598">
    <property type="entry name" value="Ig_sub2"/>
</dbReference>
<dbReference type="InterPro" id="IPR036179">
    <property type="entry name" value="Ig-like_dom_sf"/>
</dbReference>